<name>A0A6L2NAE6_TANCI</name>
<comment type="caution">
    <text evidence="1">The sequence shown here is derived from an EMBL/GenBank/DDBJ whole genome shotgun (WGS) entry which is preliminary data.</text>
</comment>
<evidence type="ECO:0000313" key="1">
    <source>
        <dbReference type="EMBL" id="GEU83178.1"/>
    </source>
</evidence>
<proteinExistence type="predicted"/>
<sequence>MGRFSGELAHIDPIPSGIEEADFDLEEEIHLIENLLYVNSSPQPPEELNAEIVDTILESLFLSPIPVEDSGSHMEDIDLFLATDDLMPPGIENDDYDSEGDIYFHKELLSNDTLAFPKNESSNFDYHDNLSFPRPPLKPSDVDVLFDFEPDQGELTCVVMNDIFDNSTRELYVLNVLPSQSTICPNIDTLLPFSSKNKDKVFKPSILSYFLVSHQEKITAGFFEHPMMMYEGDIRLLDVRYLHFYPP</sequence>
<gene>
    <name evidence="1" type="ORF">Tci_055156</name>
</gene>
<dbReference type="AlphaFoldDB" id="A0A6L2NAE6"/>
<evidence type="ECO:0008006" key="2">
    <source>
        <dbReference type="Google" id="ProtNLM"/>
    </source>
</evidence>
<dbReference type="EMBL" id="BKCJ010008632">
    <property type="protein sequence ID" value="GEU83178.1"/>
    <property type="molecule type" value="Genomic_DNA"/>
</dbReference>
<reference evidence="1" key="1">
    <citation type="journal article" date="2019" name="Sci. Rep.">
        <title>Draft genome of Tanacetum cinerariifolium, the natural source of mosquito coil.</title>
        <authorList>
            <person name="Yamashiro T."/>
            <person name="Shiraishi A."/>
            <person name="Satake H."/>
            <person name="Nakayama K."/>
        </authorList>
    </citation>
    <scope>NUCLEOTIDE SEQUENCE</scope>
</reference>
<accession>A0A6L2NAE6</accession>
<protein>
    <recommendedName>
        <fullName evidence="2">Reverse transcriptase domain-containing protein</fullName>
    </recommendedName>
</protein>
<organism evidence="1">
    <name type="scientific">Tanacetum cinerariifolium</name>
    <name type="common">Dalmatian daisy</name>
    <name type="synonym">Chrysanthemum cinerariifolium</name>
    <dbReference type="NCBI Taxonomy" id="118510"/>
    <lineage>
        <taxon>Eukaryota</taxon>
        <taxon>Viridiplantae</taxon>
        <taxon>Streptophyta</taxon>
        <taxon>Embryophyta</taxon>
        <taxon>Tracheophyta</taxon>
        <taxon>Spermatophyta</taxon>
        <taxon>Magnoliopsida</taxon>
        <taxon>eudicotyledons</taxon>
        <taxon>Gunneridae</taxon>
        <taxon>Pentapetalae</taxon>
        <taxon>asterids</taxon>
        <taxon>campanulids</taxon>
        <taxon>Asterales</taxon>
        <taxon>Asteraceae</taxon>
        <taxon>Asteroideae</taxon>
        <taxon>Anthemideae</taxon>
        <taxon>Anthemidinae</taxon>
        <taxon>Tanacetum</taxon>
    </lineage>
</organism>